<name>A0ABT6EW41_9SYNE</name>
<organism evidence="2 3">
    <name type="scientific">Candidatus Synechococcus calcipolaris G9</name>
    <dbReference type="NCBI Taxonomy" id="1497997"/>
    <lineage>
        <taxon>Bacteria</taxon>
        <taxon>Bacillati</taxon>
        <taxon>Cyanobacteriota</taxon>
        <taxon>Cyanophyceae</taxon>
        <taxon>Synechococcales</taxon>
        <taxon>Synechococcaceae</taxon>
        <taxon>Synechococcus</taxon>
    </lineage>
</organism>
<dbReference type="SUPFAM" id="SSF52172">
    <property type="entry name" value="CheY-like"/>
    <property type="match status" value="1"/>
</dbReference>
<evidence type="ECO:0000313" key="2">
    <source>
        <dbReference type="EMBL" id="MDG2990002.1"/>
    </source>
</evidence>
<feature type="region of interest" description="Disordered" evidence="1">
    <location>
        <begin position="157"/>
        <end position="210"/>
    </location>
</feature>
<gene>
    <name evidence="2" type="ORF">L3556_03500</name>
</gene>
<protein>
    <submittedName>
        <fullName evidence="2">Response regulator</fullName>
    </submittedName>
</protein>
<evidence type="ECO:0000313" key="3">
    <source>
        <dbReference type="Proteomes" id="UP001154265"/>
    </source>
</evidence>
<reference evidence="2" key="1">
    <citation type="journal article" date="2022" name="Genome Biol. Evol.">
        <title>A New Gene Family Diagnostic for Intracellular Biomineralization of Amorphous Ca Carbonates by Cyanobacteria.</title>
        <authorList>
            <person name="Benzerara K."/>
            <person name="Duprat E."/>
            <person name="Bitard-Feildel T."/>
            <person name="Caumes G."/>
            <person name="Cassier-Chauvat C."/>
            <person name="Chauvat F."/>
            <person name="Dezi M."/>
            <person name="Diop S.I."/>
            <person name="Gaschignard G."/>
            <person name="Gorgen S."/>
            <person name="Gugger M."/>
            <person name="Lopez-Garcia P."/>
            <person name="Millet M."/>
            <person name="Skouri-Panet F."/>
            <person name="Moreira D."/>
            <person name="Callebaut I."/>
        </authorList>
    </citation>
    <scope>NUCLEOTIDE SEQUENCE</scope>
    <source>
        <strain evidence="2">G9</strain>
    </source>
</reference>
<dbReference type="EMBL" id="JAKKUT010000002">
    <property type="protein sequence ID" value="MDG2990002.1"/>
    <property type="molecule type" value="Genomic_DNA"/>
</dbReference>
<dbReference type="RefSeq" id="WP_277865925.1">
    <property type="nucleotide sequence ID" value="NZ_JAKKUT010000002.1"/>
</dbReference>
<dbReference type="Gene3D" id="3.40.50.2300">
    <property type="match status" value="1"/>
</dbReference>
<feature type="compositionally biased region" description="Pro residues" evidence="1">
    <location>
        <begin position="161"/>
        <end position="172"/>
    </location>
</feature>
<dbReference type="InterPro" id="IPR011006">
    <property type="entry name" value="CheY-like_superfamily"/>
</dbReference>
<keyword evidence="3" id="KW-1185">Reference proteome</keyword>
<reference evidence="2" key="2">
    <citation type="submission" date="2022-01" db="EMBL/GenBank/DDBJ databases">
        <authorList>
            <person name="Zivanovic Y."/>
            <person name="Moreira D."/>
            <person name="Lopez-Garcia P."/>
        </authorList>
    </citation>
    <scope>NUCLEOTIDE SEQUENCE</scope>
    <source>
        <strain evidence="2">G9</strain>
    </source>
</reference>
<dbReference type="CDD" id="cd00156">
    <property type="entry name" value="REC"/>
    <property type="match status" value="1"/>
</dbReference>
<dbReference type="Proteomes" id="UP001154265">
    <property type="component" value="Unassembled WGS sequence"/>
</dbReference>
<evidence type="ECO:0000256" key="1">
    <source>
        <dbReference type="SAM" id="MobiDB-lite"/>
    </source>
</evidence>
<sequence>MAKTVLMTQSVQRQGEIWHSILTSQGFTVIWEGNDADLVHVLGQMQAAGLTLPDLILIDMGMAITNPYRFCQLAQQDFPGLTIVITVGEERAITSAERRWAIRQGAADLLPGIQQSTLVASVVSHLTRIMELLNALPLQQDALMAALSHLTVNRQEAPADVPTPIPPPPSLPQPTHGKYRGTDVSTEQPTALPKPEDDGQPRRRYRGSSY</sequence>
<comment type="caution">
    <text evidence="2">The sequence shown here is derived from an EMBL/GenBank/DDBJ whole genome shotgun (WGS) entry which is preliminary data.</text>
</comment>
<accession>A0ABT6EW41</accession>
<proteinExistence type="predicted"/>